<dbReference type="EMBL" id="LZYZ01000010">
    <property type="protein sequence ID" value="OOM06328.1"/>
    <property type="molecule type" value="Genomic_DNA"/>
</dbReference>
<dbReference type="NCBIfam" id="TIGR03696">
    <property type="entry name" value="Rhs_assc_core"/>
    <property type="match status" value="1"/>
</dbReference>
<proteinExistence type="predicted"/>
<dbReference type="AlphaFoldDB" id="A0A1S8MQ77"/>
<dbReference type="Gene3D" id="2.180.10.10">
    <property type="entry name" value="RHS repeat-associated core"/>
    <property type="match status" value="1"/>
</dbReference>
<protein>
    <submittedName>
        <fullName evidence="1">Uncharacterized protein</fullName>
    </submittedName>
</protein>
<name>A0A1S8MQ77_CLOSA</name>
<sequence>MVGRFTQEDTYRGDGLNLYAYCRNNHVRYWDPKGYAKLAKAGEDLYVGTYSKSRYANKKSGLLNTHTPHHAVQDAVSKTSHGKGITVNLRKDLHEKTETCKKLRNFDPNDLRKHIAADIYDLRKILEDARYSRDVINTQL</sequence>
<organism evidence="1 2">
    <name type="scientific">Clostridium saccharobutylicum</name>
    <dbReference type="NCBI Taxonomy" id="169679"/>
    <lineage>
        <taxon>Bacteria</taxon>
        <taxon>Bacillati</taxon>
        <taxon>Bacillota</taxon>
        <taxon>Clostridia</taxon>
        <taxon>Eubacteriales</taxon>
        <taxon>Clostridiaceae</taxon>
        <taxon>Clostridium</taxon>
    </lineage>
</organism>
<evidence type="ECO:0000313" key="2">
    <source>
        <dbReference type="Proteomes" id="UP000191154"/>
    </source>
</evidence>
<evidence type="ECO:0000313" key="1">
    <source>
        <dbReference type="EMBL" id="OOM06328.1"/>
    </source>
</evidence>
<dbReference type="Proteomes" id="UP000191154">
    <property type="component" value="Unassembled WGS sequence"/>
</dbReference>
<comment type="caution">
    <text evidence="1">The sequence shown here is derived from an EMBL/GenBank/DDBJ whole genome shotgun (WGS) entry which is preliminary data.</text>
</comment>
<dbReference type="InterPro" id="IPR022385">
    <property type="entry name" value="Rhs_assc_core"/>
</dbReference>
<accession>A0A1S8MQ77</accession>
<reference evidence="1 2" key="1">
    <citation type="submission" date="2016-05" db="EMBL/GenBank/DDBJ databases">
        <title>Microbial solvent formation.</title>
        <authorList>
            <person name="Poehlein A."/>
            <person name="Montoya Solano J.D."/>
            <person name="Flitsch S."/>
            <person name="Krabben P."/>
            <person name="Duerre P."/>
            <person name="Daniel R."/>
        </authorList>
    </citation>
    <scope>NUCLEOTIDE SEQUENCE [LARGE SCALE GENOMIC DNA]</scope>
    <source>
        <strain evidence="1 2">L1-8</strain>
    </source>
</reference>
<dbReference type="STRING" id="169679.CSACC_07890"/>
<gene>
    <name evidence="1" type="ORF">CLOSAC_42470</name>
</gene>